<accession>A0A3S4HZZ8</accession>
<feature type="signal peptide" evidence="1">
    <location>
        <begin position="1"/>
        <end position="26"/>
    </location>
</feature>
<dbReference type="Proteomes" id="UP000282433">
    <property type="component" value="Chromosome"/>
</dbReference>
<keyword evidence="1" id="KW-0732">Signal</keyword>
<gene>
    <name evidence="2" type="ORF">NCTC13635_06358</name>
</gene>
<organism evidence="2 3">
    <name type="scientific">Klebsiella pneumoniae</name>
    <dbReference type="NCBI Taxonomy" id="573"/>
    <lineage>
        <taxon>Bacteria</taxon>
        <taxon>Pseudomonadati</taxon>
        <taxon>Pseudomonadota</taxon>
        <taxon>Gammaproteobacteria</taxon>
        <taxon>Enterobacterales</taxon>
        <taxon>Enterobacteriaceae</taxon>
        <taxon>Klebsiella/Raoultella group</taxon>
        <taxon>Klebsiella</taxon>
        <taxon>Klebsiella pneumoniae complex</taxon>
    </lineage>
</organism>
<dbReference type="EMBL" id="LR134162">
    <property type="protein sequence ID" value="VEB06887.1"/>
    <property type="molecule type" value="Genomic_DNA"/>
</dbReference>
<evidence type="ECO:0000313" key="2">
    <source>
        <dbReference type="EMBL" id="VEB06887.1"/>
    </source>
</evidence>
<feature type="chain" id="PRO_5018682630" evidence="1">
    <location>
        <begin position="27"/>
        <end position="36"/>
    </location>
</feature>
<name>A0A3S4HZZ8_KLEPN</name>
<protein>
    <submittedName>
        <fullName evidence="2">Uncharacterized protein</fullName>
    </submittedName>
</protein>
<sequence>MTQPVSRKWWLALSIAAALASAPAFAAKDVVGGGRV</sequence>
<proteinExistence type="predicted"/>
<evidence type="ECO:0000256" key="1">
    <source>
        <dbReference type="SAM" id="SignalP"/>
    </source>
</evidence>
<dbReference type="AlphaFoldDB" id="A0A3S4HZZ8"/>
<evidence type="ECO:0000313" key="3">
    <source>
        <dbReference type="Proteomes" id="UP000282433"/>
    </source>
</evidence>
<reference evidence="2 3" key="1">
    <citation type="submission" date="2018-12" db="EMBL/GenBank/DDBJ databases">
        <authorList>
            <consortium name="Pathogen Informatics"/>
        </authorList>
    </citation>
    <scope>NUCLEOTIDE SEQUENCE [LARGE SCALE GENOMIC DNA]</scope>
    <source>
        <strain evidence="2 3">NCTC13635</strain>
    </source>
</reference>